<keyword evidence="15" id="KW-1185">Reference proteome</keyword>
<keyword evidence="14" id="KW-0489">Methyltransferase</keyword>
<comment type="catalytic activity">
    <reaction evidence="1">
        <text>4-hydroxy-4-methyl-2-oxoglutarate = 2 pyruvate</text>
        <dbReference type="Rhea" id="RHEA:22748"/>
        <dbReference type="ChEBI" id="CHEBI:15361"/>
        <dbReference type="ChEBI" id="CHEBI:58276"/>
        <dbReference type="EC" id="4.1.3.17"/>
    </reaction>
</comment>
<dbReference type="PANTHER" id="PTHR33254:SF4">
    <property type="entry name" value="4-HYDROXY-4-METHYL-2-OXOGLUTARATE ALDOLASE 3-RELATED"/>
    <property type="match status" value="1"/>
</dbReference>
<accession>A0A0M0G0B2</accession>
<reference evidence="15" key="1">
    <citation type="submission" date="2015-07" db="EMBL/GenBank/DDBJ databases">
        <title>Fjat-14235 jcm11544.</title>
        <authorList>
            <person name="Liu B."/>
            <person name="Wang J."/>
            <person name="Zhu Y."/>
            <person name="Liu G."/>
            <person name="Chen Q."/>
            <person name="Chen Z."/>
            <person name="Lan J."/>
            <person name="Che J."/>
            <person name="Ge C."/>
            <person name="Shi H."/>
            <person name="Pan Z."/>
            <person name="Liu X."/>
        </authorList>
    </citation>
    <scope>NUCLEOTIDE SEQUENCE [LARGE SCALE GENOMIC DNA]</scope>
    <source>
        <strain evidence="15">JCM 11544</strain>
    </source>
</reference>
<comment type="cofactor">
    <cofactor evidence="13">
        <name>Mg(2+)</name>
        <dbReference type="ChEBI" id="CHEBI:18420"/>
    </cofactor>
</comment>
<dbReference type="GO" id="GO:0046872">
    <property type="term" value="F:metal ion binding"/>
    <property type="evidence" value="ECO:0007669"/>
    <property type="project" value="UniProtKB-KW"/>
</dbReference>
<dbReference type="GO" id="GO:0047443">
    <property type="term" value="F:4-hydroxy-4-methyl-2-oxoglutarate aldolase activity"/>
    <property type="evidence" value="ECO:0007669"/>
    <property type="project" value="UniProtKB-EC"/>
</dbReference>
<dbReference type="InterPro" id="IPR005493">
    <property type="entry name" value="RraA/RraA-like"/>
</dbReference>
<dbReference type="EC" id="4.1.1.112" evidence="6"/>
<evidence type="ECO:0000256" key="6">
    <source>
        <dbReference type="ARBA" id="ARBA00012947"/>
    </source>
</evidence>
<keyword evidence="13" id="KW-0460">Magnesium</keyword>
<organism evidence="14 15">
    <name type="scientific">Rossellomorea marisflavi</name>
    <dbReference type="NCBI Taxonomy" id="189381"/>
    <lineage>
        <taxon>Bacteria</taxon>
        <taxon>Bacillati</taxon>
        <taxon>Bacillota</taxon>
        <taxon>Bacilli</taxon>
        <taxon>Bacillales</taxon>
        <taxon>Bacillaceae</taxon>
        <taxon>Rossellomorea</taxon>
    </lineage>
</organism>
<comment type="function">
    <text evidence="8">Catalyzes the aldol cleavage of 4-hydroxy-4-methyl-2-oxoglutarate (HMG) into 2 molecules of pyruvate. Also contains a secondary oxaloacetate (OAA) decarboxylase activity due to the common pyruvate enolate transition state formed following C-C bond cleavage in the retro-aldol and decarboxylation reactions.</text>
</comment>
<dbReference type="GO" id="GO:0008168">
    <property type="term" value="F:methyltransferase activity"/>
    <property type="evidence" value="ECO:0007669"/>
    <property type="project" value="UniProtKB-KW"/>
</dbReference>
<dbReference type="Pfam" id="PF03737">
    <property type="entry name" value="RraA-like"/>
    <property type="match status" value="1"/>
</dbReference>
<name>A0A0M0G0B2_9BACI</name>
<evidence type="ECO:0000256" key="1">
    <source>
        <dbReference type="ARBA" id="ARBA00001342"/>
    </source>
</evidence>
<dbReference type="SUPFAM" id="SSF89562">
    <property type="entry name" value="RraA-like"/>
    <property type="match status" value="1"/>
</dbReference>
<gene>
    <name evidence="14" type="ORF">AF331_20765</name>
</gene>
<keyword evidence="13" id="KW-0479">Metal-binding</keyword>
<evidence type="ECO:0000256" key="2">
    <source>
        <dbReference type="ARBA" id="ARBA00001968"/>
    </source>
</evidence>
<evidence type="ECO:0000256" key="4">
    <source>
        <dbReference type="ARBA" id="ARBA00011233"/>
    </source>
</evidence>
<feature type="binding site" evidence="13">
    <location>
        <position position="109"/>
    </location>
    <ligand>
        <name>substrate</name>
    </ligand>
</feature>
<evidence type="ECO:0000256" key="11">
    <source>
        <dbReference type="ARBA" id="ARBA00032305"/>
    </source>
</evidence>
<dbReference type="CDD" id="cd16841">
    <property type="entry name" value="RraA_family"/>
    <property type="match status" value="1"/>
</dbReference>
<evidence type="ECO:0000256" key="7">
    <source>
        <dbReference type="ARBA" id="ARBA00016549"/>
    </source>
</evidence>
<dbReference type="EC" id="4.1.3.17" evidence="5"/>
<feature type="binding site" evidence="13">
    <location>
        <begin position="87"/>
        <end position="90"/>
    </location>
    <ligand>
        <name>substrate</name>
    </ligand>
</feature>
<evidence type="ECO:0000256" key="13">
    <source>
        <dbReference type="PIRSR" id="PIRSR605493-1"/>
    </source>
</evidence>
<comment type="catalytic activity">
    <reaction evidence="12">
        <text>oxaloacetate + H(+) = pyruvate + CO2</text>
        <dbReference type="Rhea" id="RHEA:15641"/>
        <dbReference type="ChEBI" id="CHEBI:15361"/>
        <dbReference type="ChEBI" id="CHEBI:15378"/>
        <dbReference type="ChEBI" id="CHEBI:16452"/>
        <dbReference type="ChEBI" id="CHEBI:16526"/>
        <dbReference type="EC" id="4.1.1.112"/>
    </reaction>
</comment>
<evidence type="ECO:0000256" key="3">
    <source>
        <dbReference type="ARBA" id="ARBA00008621"/>
    </source>
</evidence>
<evidence type="ECO:0000256" key="12">
    <source>
        <dbReference type="ARBA" id="ARBA00047973"/>
    </source>
</evidence>
<feature type="binding site" evidence="13">
    <location>
        <position position="110"/>
    </location>
    <ligand>
        <name>Mg(2+)</name>
        <dbReference type="ChEBI" id="CHEBI:18420"/>
    </ligand>
</feature>
<protein>
    <recommendedName>
        <fullName evidence="7">Putative 4-hydroxy-4-methyl-2-oxoglutarate aldolase</fullName>
        <ecNumber evidence="6">4.1.1.112</ecNumber>
        <ecNumber evidence="5">4.1.3.17</ecNumber>
    </recommendedName>
    <alternativeName>
        <fullName evidence="11">Oxaloacetate decarboxylase</fullName>
    </alternativeName>
    <alternativeName>
        <fullName evidence="9">Regulator of ribonuclease activity homolog</fullName>
    </alternativeName>
    <alternativeName>
        <fullName evidence="10">RraA-like protein</fullName>
    </alternativeName>
</protein>
<dbReference type="PATRIC" id="fig|189381.12.peg.3693"/>
<dbReference type="AlphaFoldDB" id="A0A0M0G0B2"/>
<sequence>MTHSQKTLVARMKKLGSSVFADVMETNNVMDYHIKPVNFRESLVGRARTVALPKGDNLFLHYAIYQAHPGDILIVDGQDYKEAAYLGELMAGAAEAIGVEGIIIDGLVRDRTDLRHLDIQIYAKGYLSTGPTKEGPGAFDTAITCAGAMVCPGDYVIADEDGVVVIPQGEVADILEKAEKKAAYEYNRLKQIEAFKQLENKEDTSNLEPGWLQEKLKAYHL</sequence>
<dbReference type="PANTHER" id="PTHR33254">
    <property type="entry name" value="4-HYDROXY-4-METHYL-2-OXOGLUTARATE ALDOLASE 3-RELATED"/>
    <property type="match status" value="1"/>
</dbReference>
<evidence type="ECO:0000256" key="9">
    <source>
        <dbReference type="ARBA" id="ARBA00029596"/>
    </source>
</evidence>
<dbReference type="Proteomes" id="UP000037405">
    <property type="component" value="Unassembled WGS sequence"/>
</dbReference>
<dbReference type="EMBL" id="LGUE01000008">
    <property type="protein sequence ID" value="KON83255.1"/>
    <property type="molecule type" value="Genomic_DNA"/>
</dbReference>
<evidence type="ECO:0000256" key="5">
    <source>
        <dbReference type="ARBA" id="ARBA00012213"/>
    </source>
</evidence>
<comment type="similarity">
    <text evidence="3">Belongs to the class II aldolase/RraA-like family.</text>
</comment>
<evidence type="ECO:0000313" key="14">
    <source>
        <dbReference type="EMBL" id="KON83255.1"/>
    </source>
</evidence>
<comment type="subunit">
    <text evidence="4">Homotrimer.</text>
</comment>
<keyword evidence="14" id="KW-0808">Transferase</keyword>
<dbReference type="InterPro" id="IPR036704">
    <property type="entry name" value="RraA/RraA-like_sf"/>
</dbReference>
<evidence type="ECO:0000256" key="10">
    <source>
        <dbReference type="ARBA" id="ARBA00030169"/>
    </source>
</evidence>
<dbReference type="Gene3D" id="3.50.30.40">
    <property type="entry name" value="Ribonuclease E inhibitor RraA/RraA-like"/>
    <property type="match status" value="1"/>
</dbReference>
<evidence type="ECO:0000313" key="15">
    <source>
        <dbReference type="Proteomes" id="UP000037405"/>
    </source>
</evidence>
<dbReference type="RefSeq" id="WP_053429874.1">
    <property type="nucleotide sequence ID" value="NZ_LGUE01000008.1"/>
</dbReference>
<dbReference type="GO" id="GO:0008948">
    <property type="term" value="F:oxaloacetate decarboxylase activity"/>
    <property type="evidence" value="ECO:0007669"/>
    <property type="project" value="UniProtKB-EC"/>
</dbReference>
<comment type="caution">
    <text evidence="14">The sequence shown here is derived from an EMBL/GenBank/DDBJ whole genome shotgun (WGS) entry which is preliminary data.</text>
</comment>
<dbReference type="OrthoDB" id="9784786at2"/>
<evidence type="ECO:0000256" key="8">
    <source>
        <dbReference type="ARBA" id="ARBA00025046"/>
    </source>
</evidence>
<dbReference type="GO" id="GO:0032259">
    <property type="term" value="P:methylation"/>
    <property type="evidence" value="ECO:0007669"/>
    <property type="project" value="UniProtKB-KW"/>
</dbReference>
<comment type="cofactor">
    <cofactor evidence="2">
        <name>a divalent metal cation</name>
        <dbReference type="ChEBI" id="CHEBI:60240"/>
    </cofactor>
</comment>
<proteinExistence type="inferred from homology"/>